<dbReference type="AlphaFoldDB" id="A0A2S5A744"/>
<keyword evidence="3" id="KW-1185">Reference proteome</keyword>
<protein>
    <submittedName>
        <fullName evidence="2">Uncharacterized protein</fullName>
    </submittedName>
</protein>
<gene>
    <name evidence="2" type="ORF">C3K47_02805</name>
</gene>
<evidence type="ECO:0000313" key="3">
    <source>
        <dbReference type="Proteomes" id="UP000236893"/>
    </source>
</evidence>
<dbReference type="OrthoDB" id="677448at2"/>
<feature type="compositionally biased region" description="Polar residues" evidence="1">
    <location>
        <begin position="12"/>
        <end position="22"/>
    </location>
</feature>
<organism evidence="2 3">
    <name type="scientific">Solitalea longa</name>
    <dbReference type="NCBI Taxonomy" id="2079460"/>
    <lineage>
        <taxon>Bacteria</taxon>
        <taxon>Pseudomonadati</taxon>
        <taxon>Bacteroidota</taxon>
        <taxon>Sphingobacteriia</taxon>
        <taxon>Sphingobacteriales</taxon>
        <taxon>Sphingobacteriaceae</taxon>
        <taxon>Solitalea</taxon>
    </lineage>
</organism>
<evidence type="ECO:0000313" key="2">
    <source>
        <dbReference type="EMBL" id="POY38344.1"/>
    </source>
</evidence>
<dbReference type="RefSeq" id="WP_103787574.1">
    <property type="nucleotide sequence ID" value="NZ_PQVF01000002.1"/>
</dbReference>
<dbReference type="EMBL" id="PQVF01000002">
    <property type="protein sequence ID" value="POY38344.1"/>
    <property type="molecule type" value="Genomic_DNA"/>
</dbReference>
<name>A0A2S5A744_9SPHI</name>
<feature type="region of interest" description="Disordered" evidence="1">
    <location>
        <begin position="1"/>
        <end position="22"/>
    </location>
</feature>
<dbReference type="Proteomes" id="UP000236893">
    <property type="component" value="Unassembled WGS sequence"/>
</dbReference>
<proteinExistence type="predicted"/>
<evidence type="ECO:0000256" key="1">
    <source>
        <dbReference type="SAM" id="MobiDB-lite"/>
    </source>
</evidence>
<reference evidence="2 3" key="1">
    <citation type="submission" date="2018-01" db="EMBL/GenBank/DDBJ databases">
        <authorList>
            <person name="Gaut B.S."/>
            <person name="Morton B.R."/>
            <person name="Clegg M.T."/>
            <person name="Duvall M.R."/>
        </authorList>
    </citation>
    <scope>NUCLEOTIDE SEQUENCE [LARGE SCALE GENOMIC DNA]</scope>
    <source>
        <strain evidence="2 3">HR-AV</strain>
    </source>
</reference>
<accession>A0A2S5A744</accession>
<comment type="caution">
    <text evidence="2">The sequence shown here is derived from an EMBL/GenBank/DDBJ whole genome shotgun (WGS) entry which is preliminary data.</text>
</comment>
<sequence>MNFNDLEKNLPQPEQTSPFTVPENYFNSLNDRIWERIKMEDAGLNIEGLTNENPFKLPETYFENLSSKIKDQLDTGDEEDVHLSIPGLNNINPFTAPTDYFDELPTTIEERVFSEIADIELENANQTFIRRFYRLAIAACFTALASWFGYNIYQVNQLDKQMNSTANVVKIDNQNFDLNYFDESMLVEEVVNTSAGNAAVNPSAEKTRKLENYILNNVDEELLLQEL</sequence>